<keyword evidence="5" id="KW-1185">Reference proteome</keyword>
<feature type="signal peptide" evidence="2">
    <location>
        <begin position="1"/>
        <end position="24"/>
    </location>
</feature>
<dbReference type="Proteomes" id="UP000764110">
    <property type="component" value="Unassembled WGS sequence"/>
</dbReference>
<dbReference type="AlphaFoldDB" id="A0A9P8M1B2"/>
<dbReference type="InterPro" id="IPR036514">
    <property type="entry name" value="SGNH_hydro_sf"/>
</dbReference>
<dbReference type="InterPro" id="IPR051532">
    <property type="entry name" value="Ester_Hydrolysis_Enzymes"/>
</dbReference>
<feature type="compositionally biased region" description="Low complexity" evidence="1">
    <location>
        <begin position="910"/>
        <end position="928"/>
    </location>
</feature>
<reference evidence="4 5" key="1">
    <citation type="submission" date="2020-07" db="EMBL/GenBank/DDBJ databases">
        <title>Metarhizium humberi genome.</title>
        <authorList>
            <person name="Lysoe E."/>
        </authorList>
    </citation>
    <scope>NUCLEOTIDE SEQUENCE [LARGE SCALE GENOMIC DNA]</scope>
    <source>
        <strain evidence="4 5">ESALQ1638</strain>
    </source>
</reference>
<dbReference type="PANTHER" id="PTHR30383">
    <property type="entry name" value="THIOESTERASE 1/PROTEASE 1/LYSOPHOSPHOLIPASE L1"/>
    <property type="match status" value="1"/>
</dbReference>
<dbReference type="Gene3D" id="3.40.50.1110">
    <property type="entry name" value="SGNH hydrolase"/>
    <property type="match status" value="1"/>
</dbReference>
<dbReference type="GO" id="GO:0004622">
    <property type="term" value="F:phosphatidylcholine lysophospholipase activity"/>
    <property type="evidence" value="ECO:0007669"/>
    <property type="project" value="TreeGrafter"/>
</dbReference>
<dbReference type="CDD" id="cd01833">
    <property type="entry name" value="XynB_like"/>
    <property type="match status" value="1"/>
</dbReference>
<dbReference type="SUPFAM" id="SSF49265">
    <property type="entry name" value="Fibronectin type III"/>
    <property type="match status" value="1"/>
</dbReference>
<sequence length="977" mass="103233">MGSLHLNILTACHFALLGMELVSAVNVSTTNFASINGQVSTAPSTVEFFSAIQIAASVAVDLERPSQTPAIPVPSNLTDSDEYAFIKRLLPALPPLQVHASPDPAQAVADVISWTSNSPAVGKSLDARQSSLRVLVVGDSITQGLEGDWTWRYRMWQWFQQNGLNAQFVGPYTGTVKAETPSPPRPPPLYKEILPQKPYVTDGGYAKGVEGAFLSNSNHFAIWGRAAAVSKGLIQDVLHQHTADLMLLMLGFNDMGWFYSDAHGTIDSMNTLVSNARAANPNIKIAIANVPQRSYLGGREDLIANTNIYNNLLPIAIEKWSTDQSPIKLVDIASTYDCQPGGCPAGYDGLHPNALGEFQIASAFSKTLVNDFNLGSRPLAVPALHDASLVRDLPVPSNFKVFSSPQGVTATWDPVYGAHSYDIKVSINGGGNGFSATTSRWNRWDSQWPLDGWTYAVAVRASAGDSIKGQYTGTQSAVAKPQLAPAPANIQVQPTDSGITVTWDPPSGAFTNSIVEYNVIYWDWAANRCQFINGAAFKSSPAVITGLDAGTNYLVAVETWNANGQGVPATVNNAVPGAGTPPVPGGLTVDSKDPTTVRISWTGSDSAGGYHVWIRNINKPGSELQSIANVTEDTCHEVAFLFPGVWNFAFAISAYNGNLESDHGTEVIAPSPAPGGSDLTCAPKQPWCPSGGSVSIPSGFATPAKTKGPTVTTSVPIDTAIPIVINGHCTGPDCHNGQCSDILCASFGCTGDNCYNGVCFGDDCTTLVCIGSNCRNGVCIGKGCFTSGCVGPDCDGNGRCRGIKCIAVGCIGKDCGGGGICFGPNCSKRTCFGLNCLNDVEACTVPTDKSTAVTSTSSCVTQTLYNNWEITDPDGPPPVLGAGGVLGYVDVMGTAGTFHSQYPGITFQVTPTKTETPPKTTETPPESTEAPRGPTPTNYVLIEYQIQIFGSINLVETEDWVTFDHTYGSDPVGVRVH</sequence>
<dbReference type="PANTHER" id="PTHR30383:SF2">
    <property type="entry name" value="CELLULOSE-BINDING PROTEIN"/>
    <property type="match status" value="1"/>
</dbReference>
<feature type="chain" id="PRO_5040308209" description="Fibronectin type-III domain-containing protein" evidence="2">
    <location>
        <begin position="25"/>
        <end position="977"/>
    </location>
</feature>
<feature type="region of interest" description="Disordered" evidence="1">
    <location>
        <begin position="908"/>
        <end position="934"/>
    </location>
</feature>
<evidence type="ECO:0000256" key="1">
    <source>
        <dbReference type="SAM" id="MobiDB-lite"/>
    </source>
</evidence>
<dbReference type="Pfam" id="PF00657">
    <property type="entry name" value="Lipase_GDSL"/>
    <property type="match status" value="1"/>
</dbReference>
<dbReference type="Gene3D" id="2.60.40.10">
    <property type="entry name" value="Immunoglobulins"/>
    <property type="match status" value="2"/>
</dbReference>
<organism evidence="4 5">
    <name type="scientific">Metarhizium humberi</name>
    <dbReference type="NCBI Taxonomy" id="2596975"/>
    <lineage>
        <taxon>Eukaryota</taxon>
        <taxon>Fungi</taxon>
        <taxon>Dikarya</taxon>
        <taxon>Ascomycota</taxon>
        <taxon>Pezizomycotina</taxon>
        <taxon>Sordariomycetes</taxon>
        <taxon>Hypocreomycetidae</taxon>
        <taxon>Hypocreales</taxon>
        <taxon>Clavicipitaceae</taxon>
        <taxon>Metarhizium</taxon>
    </lineage>
</organism>
<feature type="domain" description="Fibronectin type-III" evidence="3">
    <location>
        <begin position="486"/>
        <end position="583"/>
    </location>
</feature>
<comment type="caution">
    <text evidence="4">The sequence shown here is derived from an EMBL/GenBank/DDBJ whole genome shotgun (WGS) entry which is preliminary data.</text>
</comment>
<keyword evidence="2" id="KW-0732">Signal</keyword>
<dbReference type="Pfam" id="PF00041">
    <property type="entry name" value="fn3"/>
    <property type="match status" value="1"/>
</dbReference>
<dbReference type="InterPro" id="IPR001087">
    <property type="entry name" value="GDSL"/>
</dbReference>
<gene>
    <name evidence="4" type="ORF">MHUMG1_10143</name>
</gene>
<dbReference type="CDD" id="cd00063">
    <property type="entry name" value="FN3"/>
    <property type="match status" value="2"/>
</dbReference>
<name>A0A9P8M1B2_9HYPO</name>
<dbReference type="SMART" id="SM00060">
    <property type="entry name" value="FN3"/>
    <property type="match status" value="3"/>
</dbReference>
<proteinExistence type="predicted"/>
<evidence type="ECO:0000256" key="2">
    <source>
        <dbReference type="SAM" id="SignalP"/>
    </source>
</evidence>
<dbReference type="InterPro" id="IPR003961">
    <property type="entry name" value="FN3_dom"/>
</dbReference>
<evidence type="ECO:0000259" key="3">
    <source>
        <dbReference type="PROSITE" id="PS50853"/>
    </source>
</evidence>
<evidence type="ECO:0000313" key="4">
    <source>
        <dbReference type="EMBL" id="KAH0592095.1"/>
    </source>
</evidence>
<dbReference type="InterPro" id="IPR013783">
    <property type="entry name" value="Ig-like_fold"/>
</dbReference>
<dbReference type="InterPro" id="IPR036116">
    <property type="entry name" value="FN3_sf"/>
</dbReference>
<dbReference type="EMBL" id="JACEFI010000037">
    <property type="protein sequence ID" value="KAH0592095.1"/>
    <property type="molecule type" value="Genomic_DNA"/>
</dbReference>
<accession>A0A9P8M1B2</accession>
<dbReference type="SUPFAM" id="SSF52266">
    <property type="entry name" value="SGNH hydrolase"/>
    <property type="match status" value="1"/>
</dbReference>
<protein>
    <recommendedName>
        <fullName evidence="3">Fibronectin type-III domain-containing protein</fullName>
    </recommendedName>
</protein>
<dbReference type="PROSITE" id="PS50853">
    <property type="entry name" value="FN3"/>
    <property type="match status" value="1"/>
</dbReference>
<evidence type="ECO:0000313" key="5">
    <source>
        <dbReference type="Proteomes" id="UP000764110"/>
    </source>
</evidence>